<reference evidence="1 2" key="1">
    <citation type="submission" date="2022-01" db="EMBL/GenBank/DDBJ databases">
        <title>A chromosomal length assembly of Cordylochernes scorpioides.</title>
        <authorList>
            <person name="Zeh D."/>
            <person name="Zeh J."/>
        </authorList>
    </citation>
    <scope>NUCLEOTIDE SEQUENCE [LARGE SCALE GENOMIC DNA]</scope>
    <source>
        <strain evidence="1">IN4F17</strain>
        <tissue evidence="1">Whole Body</tissue>
    </source>
</reference>
<keyword evidence="2" id="KW-1185">Reference proteome</keyword>
<sequence>MPRAIGRIADKLFELRFQLFPHPPYSPYLIPCDFFLFPNLKKRLGGRKFSSNEEAIDDFISFTLYQPGTGVSDHLSRDASLTHEAGKMELSPDVK</sequence>
<dbReference type="Proteomes" id="UP001235939">
    <property type="component" value="Chromosome 05"/>
</dbReference>
<proteinExistence type="predicted"/>
<dbReference type="EMBL" id="CP092867">
    <property type="protein sequence ID" value="UYV68352.1"/>
    <property type="molecule type" value="Genomic_DNA"/>
</dbReference>
<dbReference type="Gene3D" id="3.30.420.10">
    <property type="entry name" value="Ribonuclease H-like superfamily/Ribonuclease H"/>
    <property type="match status" value="1"/>
</dbReference>
<protein>
    <recommendedName>
        <fullName evidence="3">Histone-lysine N-methyltransferase SETMAR</fullName>
    </recommendedName>
</protein>
<organism evidence="1 2">
    <name type="scientific">Cordylochernes scorpioides</name>
    <dbReference type="NCBI Taxonomy" id="51811"/>
    <lineage>
        <taxon>Eukaryota</taxon>
        <taxon>Metazoa</taxon>
        <taxon>Ecdysozoa</taxon>
        <taxon>Arthropoda</taxon>
        <taxon>Chelicerata</taxon>
        <taxon>Arachnida</taxon>
        <taxon>Pseudoscorpiones</taxon>
        <taxon>Cheliferoidea</taxon>
        <taxon>Chernetidae</taxon>
        <taxon>Cordylochernes</taxon>
    </lineage>
</organism>
<accession>A0ABY6KHL8</accession>
<evidence type="ECO:0008006" key="3">
    <source>
        <dbReference type="Google" id="ProtNLM"/>
    </source>
</evidence>
<gene>
    <name evidence="1" type="ORF">LAZ67_5003990</name>
</gene>
<evidence type="ECO:0000313" key="2">
    <source>
        <dbReference type="Proteomes" id="UP001235939"/>
    </source>
</evidence>
<evidence type="ECO:0000313" key="1">
    <source>
        <dbReference type="EMBL" id="UYV68352.1"/>
    </source>
</evidence>
<name>A0ABY6KHL8_9ARAC</name>
<dbReference type="InterPro" id="IPR036397">
    <property type="entry name" value="RNaseH_sf"/>
</dbReference>